<dbReference type="PANTHER" id="PTHR35101">
    <property type="entry name" value="OS02G0162600 PROTEIN"/>
    <property type="match status" value="1"/>
</dbReference>
<name>A0A834THX5_9FABA</name>
<evidence type="ECO:0000313" key="1">
    <source>
        <dbReference type="EMBL" id="KAF7822522.1"/>
    </source>
</evidence>
<evidence type="ECO:0000313" key="2">
    <source>
        <dbReference type="Proteomes" id="UP000634136"/>
    </source>
</evidence>
<dbReference type="PANTHER" id="PTHR35101:SF14">
    <property type="entry name" value="SULFOTRANSFERASE"/>
    <property type="match status" value="1"/>
</dbReference>
<keyword evidence="2" id="KW-1185">Reference proteome</keyword>
<organism evidence="1 2">
    <name type="scientific">Senna tora</name>
    <dbReference type="NCBI Taxonomy" id="362788"/>
    <lineage>
        <taxon>Eukaryota</taxon>
        <taxon>Viridiplantae</taxon>
        <taxon>Streptophyta</taxon>
        <taxon>Embryophyta</taxon>
        <taxon>Tracheophyta</taxon>
        <taxon>Spermatophyta</taxon>
        <taxon>Magnoliopsida</taxon>
        <taxon>eudicotyledons</taxon>
        <taxon>Gunneridae</taxon>
        <taxon>Pentapetalae</taxon>
        <taxon>rosids</taxon>
        <taxon>fabids</taxon>
        <taxon>Fabales</taxon>
        <taxon>Fabaceae</taxon>
        <taxon>Caesalpinioideae</taxon>
        <taxon>Cassia clade</taxon>
        <taxon>Senna</taxon>
    </lineage>
</organism>
<dbReference type="OrthoDB" id="783496at2759"/>
<proteinExistence type="predicted"/>
<dbReference type="Proteomes" id="UP000634136">
    <property type="component" value="Unassembled WGS sequence"/>
</dbReference>
<comment type="caution">
    <text evidence="1">The sequence shown here is derived from an EMBL/GenBank/DDBJ whole genome shotgun (WGS) entry which is preliminary data.</text>
</comment>
<reference evidence="1" key="1">
    <citation type="submission" date="2020-09" db="EMBL/GenBank/DDBJ databases">
        <title>Genome-Enabled Discovery of Anthraquinone Biosynthesis in Senna tora.</title>
        <authorList>
            <person name="Kang S.-H."/>
            <person name="Pandey R.P."/>
            <person name="Lee C.-M."/>
            <person name="Sim J.-S."/>
            <person name="Jeong J.-T."/>
            <person name="Choi B.-S."/>
            <person name="Jung M."/>
            <person name="Ginzburg D."/>
            <person name="Zhao K."/>
            <person name="Won S.Y."/>
            <person name="Oh T.-J."/>
            <person name="Yu Y."/>
            <person name="Kim N.-H."/>
            <person name="Lee O.R."/>
            <person name="Lee T.-H."/>
            <person name="Bashyal P."/>
            <person name="Kim T.-S."/>
            <person name="Lee W.-H."/>
            <person name="Kawkins C."/>
            <person name="Kim C.-K."/>
            <person name="Kim J.S."/>
            <person name="Ahn B.O."/>
            <person name="Rhee S.Y."/>
            <person name="Sohng J.K."/>
        </authorList>
    </citation>
    <scope>NUCLEOTIDE SEQUENCE</scope>
    <source>
        <tissue evidence="1">Leaf</tissue>
    </source>
</reference>
<sequence length="64" mass="7064">MGKLKCATLITEVAPPRFVSVTRRRMKKLLDTIAEEDTDFGAHKCLCSSTCSSLCLSQKPVFSN</sequence>
<protein>
    <submittedName>
        <fullName evidence="1">Uncharacterized protein</fullName>
    </submittedName>
</protein>
<dbReference type="AlphaFoldDB" id="A0A834THX5"/>
<gene>
    <name evidence="1" type="ORF">G2W53_020666</name>
</gene>
<accession>A0A834THX5</accession>
<dbReference type="EMBL" id="JAAIUW010000007">
    <property type="protein sequence ID" value="KAF7822522.1"/>
    <property type="molecule type" value="Genomic_DNA"/>
</dbReference>